<organism evidence="2 3">
    <name type="scientific">Periconia macrospinosa</name>
    <dbReference type="NCBI Taxonomy" id="97972"/>
    <lineage>
        <taxon>Eukaryota</taxon>
        <taxon>Fungi</taxon>
        <taxon>Dikarya</taxon>
        <taxon>Ascomycota</taxon>
        <taxon>Pezizomycotina</taxon>
        <taxon>Dothideomycetes</taxon>
        <taxon>Pleosporomycetidae</taxon>
        <taxon>Pleosporales</taxon>
        <taxon>Massarineae</taxon>
        <taxon>Periconiaceae</taxon>
        <taxon>Periconia</taxon>
    </lineage>
</organism>
<dbReference type="SUPFAM" id="SSF81383">
    <property type="entry name" value="F-box domain"/>
    <property type="match status" value="1"/>
</dbReference>
<reference evidence="2 3" key="1">
    <citation type="journal article" date="2018" name="Sci. Rep.">
        <title>Comparative genomics provides insights into the lifestyle and reveals functional heterogeneity of dark septate endophytic fungi.</title>
        <authorList>
            <person name="Knapp D.G."/>
            <person name="Nemeth J.B."/>
            <person name="Barry K."/>
            <person name="Hainaut M."/>
            <person name="Henrissat B."/>
            <person name="Johnson J."/>
            <person name="Kuo A."/>
            <person name="Lim J.H.P."/>
            <person name="Lipzen A."/>
            <person name="Nolan M."/>
            <person name="Ohm R.A."/>
            <person name="Tamas L."/>
            <person name="Grigoriev I.V."/>
            <person name="Spatafora J.W."/>
            <person name="Nagy L.G."/>
            <person name="Kovacs G.M."/>
        </authorList>
    </citation>
    <scope>NUCLEOTIDE SEQUENCE [LARGE SCALE GENOMIC DNA]</scope>
    <source>
        <strain evidence="2 3">DSE2036</strain>
    </source>
</reference>
<name>A0A2V1E366_9PLEO</name>
<keyword evidence="3" id="KW-1185">Reference proteome</keyword>
<feature type="domain" description="F-box" evidence="1">
    <location>
        <begin position="1"/>
        <end position="46"/>
    </location>
</feature>
<dbReference type="Proteomes" id="UP000244855">
    <property type="component" value="Unassembled WGS sequence"/>
</dbReference>
<evidence type="ECO:0000313" key="3">
    <source>
        <dbReference type="Proteomes" id="UP000244855"/>
    </source>
</evidence>
<dbReference type="InterPro" id="IPR036047">
    <property type="entry name" value="F-box-like_dom_sf"/>
</dbReference>
<evidence type="ECO:0000313" key="2">
    <source>
        <dbReference type="EMBL" id="PVI03875.1"/>
    </source>
</evidence>
<proteinExistence type="predicted"/>
<evidence type="ECO:0000259" key="1">
    <source>
        <dbReference type="PROSITE" id="PS50181"/>
    </source>
</evidence>
<dbReference type="AlphaFoldDB" id="A0A2V1E366"/>
<dbReference type="InterPro" id="IPR001810">
    <property type="entry name" value="F-box_dom"/>
</dbReference>
<dbReference type="PROSITE" id="PS50181">
    <property type="entry name" value="FBOX"/>
    <property type="match status" value="1"/>
</dbReference>
<protein>
    <recommendedName>
        <fullName evidence="1">F-box domain-containing protein</fullName>
    </recommendedName>
</protein>
<sequence length="486" mass="54388">MANLSSVPAEIKQIILKHLDQQSLCQVALVDHDLYFHATTVLWRAVSLDLDIISLKSYTGTLTLLKTHTRHLTLAVSEDPDSQRLFRFLIDELRHRPLESLRFQGTCLNSASYRKLNSLVKGGDGVWSSSLKNLQLPFSVGISATNSSIELLDNNVEICLAGPKDDLVVHALGSYHDGLCMNGRGAPACILRQLIEHVGRNAQLKSISFQGNRQSPTSLGNSVSSIYNSAAPKILTTTALCLSGLDFDDIHLSDFERLDLTGIRDLKILDCCNLPQLFRCFMENDSALNIESFECDMRLIDEPVWYEKLYNAQLFLMHFSSLTKLRINVSSPWELDLVQITAKHSQLRELEYCTGTKDLPLACVGAVLQALPKLNHLAFCSSIPKEAVELGRITKEFRKKIHQLSEHVSLCSNLDKMTMIMAPPTKKVKFSAKQSAGRKDSYEIVANEIHEIIPGIKQLNFGLRKLTGDSVNTKLQNAMRLLEFCY</sequence>
<dbReference type="EMBL" id="KZ805326">
    <property type="protein sequence ID" value="PVI03875.1"/>
    <property type="molecule type" value="Genomic_DNA"/>
</dbReference>
<gene>
    <name evidence="2" type="ORF">DM02DRAFT_625403</name>
</gene>
<accession>A0A2V1E366</accession>